<evidence type="ECO:0000256" key="6">
    <source>
        <dbReference type="ARBA" id="ARBA00022840"/>
    </source>
</evidence>
<dbReference type="GO" id="GO:0000049">
    <property type="term" value="F:tRNA binding"/>
    <property type="evidence" value="ECO:0007669"/>
    <property type="project" value="UniProtKB-KW"/>
</dbReference>
<protein>
    <recommendedName>
        <fullName evidence="2">alanine--tRNA ligase</fullName>
        <ecNumber evidence="2">6.1.1.7</ecNumber>
    </recommendedName>
</protein>
<evidence type="ECO:0000256" key="5">
    <source>
        <dbReference type="ARBA" id="ARBA00022741"/>
    </source>
</evidence>
<comment type="similarity">
    <text evidence="1">Belongs to the class-II aminoacyl-tRNA synthetase family.</text>
</comment>
<reference evidence="12" key="1">
    <citation type="journal article" date="2010" name="Nature">
        <title>The Amphimedon queenslandica genome and the evolution of animal complexity.</title>
        <authorList>
            <person name="Srivastava M."/>
            <person name="Simakov O."/>
            <person name="Chapman J."/>
            <person name="Fahey B."/>
            <person name="Gauthier M.E."/>
            <person name="Mitros T."/>
            <person name="Richards G.S."/>
            <person name="Conaco C."/>
            <person name="Dacre M."/>
            <person name="Hellsten U."/>
            <person name="Larroux C."/>
            <person name="Putnam N.H."/>
            <person name="Stanke M."/>
            <person name="Adamska M."/>
            <person name="Darling A."/>
            <person name="Degnan S.M."/>
            <person name="Oakley T.H."/>
            <person name="Plachetzki D.C."/>
            <person name="Zhai Y."/>
            <person name="Adamski M."/>
            <person name="Calcino A."/>
            <person name="Cummins S.F."/>
            <person name="Goodstein D.M."/>
            <person name="Harris C."/>
            <person name="Jackson D.J."/>
            <person name="Leys S.P."/>
            <person name="Shu S."/>
            <person name="Woodcroft B.J."/>
            <person name="Vervoort M."/>
            <person name="Kosik K.S."/>
            <person name="Manning G."/>
            <person name="Degnan B.M."/>
            <person name="Rokhsar D.S."/>
        </authorList>
    </citation>
    <scope>NUCLEOTIDE SEQUENCE [LARGE SCALE GENOMIC DNA]</scope>
</reference>
<dbReference type="GO" id="GO:0005524">
    <property type="term" value="F:ATP binding"/>
    <property type="evidence" value="ECO:0007669"/>
    <property type="project" value="UniProtKB-KW"/>
</dbReference>
<evidence type="ECO:0000313" key="12">
    <source>
        <dbReference type="Proteomes" id="UP000007879"/>
    </source>
</evidence>
<dbReference type="InterPro" id="IPR027417">
    <property type="entry name" value="P-loop_NTPase"/>
</dbReference>
<dbReference type="PROSITE" id="PS50860">
    <property type="entry name" value="AA_TRNA_LIGASE_II_ALA"/>
    <property type="match status" value="1"/>
</dbReference>
<evidence type="ECO:0000256" key="8">
    <source>
        <dbReference type="ARBA" id="ARBA00022917"/>
    </source>
</evidence>
<dbReference type="EnsemblMetazoa" id="XM_011407223.2">
    <property type="protein sequence ID" value="XP_011405525.1"/>
    <property type="gene ID" value="LOC105313637"/>
</dbReference>
<dbReference type="AlphaFoldDB" id="A0AAN0INT0"/>
<dbReference type="GO" id="GO:0002161">
    <property type="term" value="F:aminoacyl-tRNA deacylase activity"/>
    <property type="evidence" value="ECO:0007669"/>
    <property type="project" value="TreeGrafter"/>
</dbReference>
<keyword evidence="6" id="KW-0067">ATP-binding</keyword>
<evidence type="ECO:0000256" key="2">
    <source>
        <dbReference type="ARBA" id="ARBA00013168"/>
    </source>
</evidence>
<dbReference type="PANTHER" id="PTHR11777">
    <property type="entry name" value="ALANYL-TRNA SYNTHETASE"/>
    <property type="match status" value="1"/>
</dbReference>
<dbReference type="InterPro" id="IPR002318">
    <property type="entry name" value="Ala-tRNA-lgiase_IIc"/>
</dbReference>
<keyword evidence="7" id="KW-0694">RNA-binding</keyword>
<keyword evidence="3" id="KW-0820">tRNA-binding</keyword>
<evidence type="ECO:0000256" key="3">
    <source>
        <dbReference type="ARBA" id="ARBA00022555"/>
    </source>
</evidence>
<dbReference type="SUPFAM" id="SSF52540">
    <property type="entry name" value="P-loop containing nucleoside triphosphate hydrolases"/>
    <property type="match status" value="1"/>
</dbReference>
<evidence type="ECO:0000259" key="10">
    <source>
        <dbReference type="PROSITE" id="PS50860"/>
    </source>
</evidence>
<dbReference type="RefSeq" id="XP_011405525.1">
    <property type="nucleotide sequence ID" value="XM_011407223.2"/>
</dbReference>
<dbReference type="KEGG" id="aqu:105313637"/>
<dbReference type="GeneID" id="105313637"/>
<evidence type="ECO:0000256" key="9">
    <source>
        <dbReference type="ARBA" id="ARBA00023146"/>
    </source>
</evidence>
<reference evidence="11" key="2">
    <citation type="submission" date="2024-06" db="UniProtKB">
        <authorList>
            <consortium name="EnsemblMetazoa"/>
        </authorList>
    </citation>
    <scope>IDENTIFICATION</scope>
</reference>
<dbReference type="PRINTS" id="PR00980">
    <property type="entry name" value="TRNASYNTHALA"/>
</dbReference>
<name>A0AAN0INT0_AMPQE</name>
<keyword evidence="12" id="KW-1185">Reference proteome</keyword>
<dbReference type="Gene3D" id="3.30.930.10">
    <property type="entry name" value="Bira Bifunctional Protein, Domain 2"/>
    <property type="match status" value="1"/>
</dbReference>
<dbReference type="PANTHER" id="PTHR11777:SF9">
    <property type="entry name" value="ALANINE--TRNA LIGASE, CYTOPLASMIC"/>
    <property type="match status" value="1"/>
</dbReference>
<sequence length="236" mass="26441">MAEAIFNEAENAQVVEDKRKPAQKDPLTIIVIGRTGVGKSALVNSLLGDTIDRLALVTDGKEAIEMAWSFLTDTLNLSKDRLYVTYFGGDEKLNLPPDDECRGIWINLGLSPERVLPFSVNDNFWEMGDTGPCGPCTEIHYDRIGGRFAPNLVNMDDPDVLELWNIVIMQFNREADGSIKRLPRNYIDTGLGLERIVSVVQNKFSNYDTDLFLPIFDAIQQASAYTSTQSESDCYY</sequence>
<dbReference type="InterPro" id="IPR045864">
    <property type="entry name" value="aa-tRNA-synth_II/BPL/LPL"/>
</dbReference>
<evidence type="ECO:0000313" key="11">
    <source>
        <dbReference type="EnsemblMetazoa" id="XP_011405525.1"/>
    </source>
</evidence>
<dbReference type="SUPFAM" id="SSF55681">
    <property type="entry name" value="Class II aaRS and biotin synthetases"/>
    <property type="match status" value="1"/>
</dbReference>
<evidence type="ECO:0000256" key="7">
    <source>
        <dbReference type="ARBA" id="ARBA00022884"/>
    </source>
</evidence>
<accession>A0AAN0INT0</accession>
<keyword evidence="5" id="KW-0547">Nucleotide-binding</keyword>
<evidence type="ECO:0000256" key="4">
    <source>
        <dbReference type="ARBA" id="ARBA00022598"/>
    </source>
</evidence>
<proteinExistence type="inferred from homology"/>
<dbReference type="InterPro" id="IPR018164">
    <property type="entry name" value="Ala-tRNA-synth_IIc_N"/>
</dbReference>
<keyword evidence="9" id="KW-0030">Aminoacyl-tRNA synthetase</keyword>
<dbReference type="InterPro" id="IPR050058">
    <property type="entry name" value="Ala-tRNA_ligase"/>
</dbReference>
<keyword evidence="8" id="KW-0648">Protein biosynthesis</keyword>
<organism evidence="11 12">
    <name type="scientific">Amphimedon queenslandica</name>
    <name type="common">Sponge</name>
    <dbReference type="NCBI Taxonomy" id="400682"/>
    <lineage>
        <taxon>Eukaryota</taxon>
        <taxon>Metazoa</taxon>
        <taxon>Porifera</taxon>
        <taxon>Demospongiae</taxon>
        <taxon>Heteroscleromorpha</taxon>
        <taxon>Haplosclerida</taxon>
        <taxon>Niphatidae</taxon>
        <taxon>Amphimedon</taxon>
    </lineage>
</organism>
<dbReference type="Proteomes" id="UP000007879">
    <property type="component" value="Unassembled WGS sequence"/>
</dbReference>
<dbReference type="GO" id="GO:0005739">
    <property type="term" value="C:mitochondrion"/>
    <property type="evidence" value="ECO:0007669"/>
    <property type="project" value="TreeGrafter"/>
</dbReference>
<dbReference type="EC" id="6.1.1.7" evidence="2"/>
<dbReference type="GO" id="GO:0006419">
    <property type="term" value="P:alanyl-tRNA aminoacylation"/>
    <property type="evidence" value="ECO:0007669"/>
    <property type="project" value="InterPro"/>
</dbReference>
<dbReference type="InterPro" id="IPR018165">
    <property type="entry name" value="Ala-tRNA-synth_IIc_core"/>
</dbReference>
<dbReference type="Pfam" id="PF01411">
    <property type="entry name" value="tRNA-synt_2c"/>
    <property type="match status" value="1"/>
</dbReference>
<feature type="domain" description="Alanyl-transfer RNA synthetases family profile" evidence="10">
    <location>
        <begin position="1"/>
        <end position="236"/>
    </location>
</feature>
<keyword evidence="4" id="KW-0436">Ligase</keyword>
<dbReference type="GO" id="GO:0004813">
    <property type="term" value="F:alanine-tRNA ligase activity"/>
    <property type="evidence" value="ECO:0007669"/>
    <property type="project" value="UniProtKB-EC"/>
</dbReference>
<evidence type="ECO:0000256" key="1">
    <source>
        <dbReference type="ARBA" id="ARBA00008226"/>
    </source>
</evidence>